<name>A0A917HWK1_9FLAO</name>
<dbReference type="Pfam" id="PF18940">
    <property type="entry name" value="DUF5687"/>
    <property type="match status" value="1"/>
</dbReference>
<proteinExistence type="predicted"/>
<feature type="transmembrane region" description="Helical" evidence="1">
    <location>
        <begin position="141"/>
        <end position="160"/>
    </location>
</feature>
<keyword evidence="1" id="KW-1133">Transmembrane helix</keyword>
<feature type="transmembrane region" description="Helical" evidence="1">
    <location>
        <begin position="205"/>
        <end position="223"/>
    </location>
</feature>
<feature type="transmembrane region" description="Helical" evidence="1">
    <location>
        <begin position="303"/>
        <end position="327"/>
    </location>
</feature>
<feature type="transmembrane region" description="Helical" evidence="1">
    <location>
        <begin position="374"/>
        <end position="397"/>
    </location>
</feature>
<dbReference type="RefSeq" id="WP_188597922.1">
    <property type="nucleotide sequence ID" value="NZ_BMJW01000001.1"/>
</dbReference>
<feature type="transmembrane region" description="Helical" evidence="1">
    <location>
        <begin position="276"/>
        <end position="297"/>
    </location>
</feature>
<feature type="transmembrane region" description="Helical" evidence="1">
    <location>
        <begin position="348"/>
        <end position="368"/>
    </location>
</feature>
<evidence type="ECO:0000256" key="1">
    <source>
        <dbReference type="SAM" id="Phobius"/>
    </source>
</evidence>
<reference evidence="2" key="2">
    <citation type="submission" date="2020-09" db="EMBL/GenBank/DDBJ databases">
        <authorList>
            <person name="Sun Q."/>
            <person name="Zhou Y."/>
        </authorList>
    </citation>
    <scope>NUCLEOTIDE SEQUENCE</scope>
    <source>
        <strain evidence="2">CGMCC 1.15763</strain>
    </source>
</reference>
<evidence type="ECO:0000313" key="3">
    <source>
        <dbReference type="Proteomes" id="UP000633278"/>
    </source>
</evidence>
<keyword evidence="3" id="KW-1185">Reference proteome</keyword>
<organism evidence="2 3">
    <name type="scientific">Polaribacter pacificus</name>
    <dbReference type="NCBI Taxonomy" id="1775173"/>
    <lineage>
        <taxon>Bacteria</taxon>
        <taxon>Pseudomonadati</taxon>
        <taxon>Bacteroidota</taxon>
        <taxon>Flavobacteriia</taxon>
        <taxon>Flavobacteriales</taxon>
        <taxon>Flavobacteriaceae</taxon>
    </lineage>
</organism>
<feature type="transmembrane region" description="Helical" evidence="1">
    <location>
        <begin position="418"/>
        <end position="439"/>
    </location>
</feature>
<accession>A0A917HWK1</accession>
<keyword evidence="1" id="KW-0812">Transmembrane</keyword>
<dbReference type="Proteomes" id="UP000633278">
    <property type="component" value="Unassembled WGS sequence"/>
</dbReference>
<dbReference type="AlphaFoldDB" id="A0A917HWK1"/>
<feature type="transmembrane region" description="Helical" evidence="1">
    <location>
        <begin position="167"/>
        <end position="185"/>
    </location>
</feature>
<sequence length="489" mass="55523">MISRFLQLEWKQYFRSSYWQKGLAIKIIMGFFALYLLGSFLLLGLSGFYLLKKVYPESDPLQIVNSVLIFAFIGDMIFRYMMQKLPVMNIKPLLILPIKKNSLVHYILGKSAFSAFNVFGLFFYIPFSIVLIKEGYDISGVLGWLACLVLLILSTNYLNFLINKNNIALGALATILAGSLALQYFDIFDISGFSQAVFDGVVSNSFYALIPLGALLALYYLNFRQLKNQVYLDDAISTEVKEANTADLSWANRFGDMAPFIKNEIRLIWRNKRTKTVFLMSFAFVLYGLIFFTNPIYKEKMPGFLIFAAMFITGGFALNYGQFIPAWESSYYKMLMTQNLSYRKYIESKWYLMVTITAILFVLATPYLYFGLEIYLMIAAGALFNIGFNTLVLLYAGSFNRKQIDLNKSGFGNTQGTSATQFLIVIPIMGFPVALFYAFSYPFGVNAGLIAIAVTGLLGIVFKNYFINLITKKYVKDKYAAIHAFNQKA</sequence>
<protein>
    <submittedName>
        <fullName evidence="2">Uncharacterized protein</fullName>
    </submittedName>
</protein>
<gene>
    <name evidence="2" type="ORF">GCM10011416_07420</name>
</gene>
<feature type="transmembrane region" description="Helical" evidence="1">
    <location>
        <begin position="103"/>
        <end position="129"/>
    </location>
</feature>
<dbReference type="EMBL" id="BMJW01000001">
    <property type="protein sequence ID" value="GGG92907.1"/>
    <property type="molecule type" value="Genomic_DNA"/>
</dbReference>
<dbReference type="InterPro" id="IPR043742">
    <property type="entry name" value="DUF5687"/>
</dbReference>
<comment type="caution">
    <text evidence="2">The sequence shown here is derived from an EMBL/GenBank/DDBJ whole genome shotgun (WGS) entry which is preliminary data.</text>
</comment>
<evidence type="ECO:0000313" key="2">
    <source>
        <dbReference type="EMBL" id="GGG92907.1"/>
    </source>
</evidence>
<keyword evidence="1" id="KW-0472">Membrane</keyword>
<feature type="transmembrane region" description="Helical" evidence="1">
    <location>
        <begin position="63"/>
        <end position="82"/>
    </location>
</feature>
<feature type="transmembrane region" description="Helical" evidence="1">
    <location>
        <begin position="445"/>
        <end position="466"/>
    </location>
</feature>
<feature type="transmembrane region" description="Helical" evidence="1">
    <location>
        <begin position="23"/>
        <end position="51"/>
    </location>
</feature>
<reference evidence="2" key="1">
    <citation type="journal article" date="2014" name="Int. J. Syst. Evol. Microbiol.">
        <title>Complete genome sequence of Corynebacterium casei LMG S-19264T (=DSM 44701T), isolated from a smear-ripened cheese.</title>
        <authorList>
            <consortium name="US DOE Joint Genome Institute (JGI-PGF)"/>
            <person name="Walter F."/>
            <person name="Albersmeier A."/>
            <person name="Kalinowski J."/>
            <person name="Ruckert C."/>
        </authorList>
    </citation>
    <scope>NUCLEOTIDE SEQUENCE</scope>
    <source>
        <strain evidence="2">CGMCC 1.15763</strain>
    </source>
</reference>